<keyword evidence="1" id="KW-0812">Transmembrane</keyword>
<evidence type="ECO:0000313" key="3">
    <source>
        <dbReference type="Proteomes" id="UP001166402"/>
    </source>
</evidence>
<comment type="caution">
    <text evidence="2">The sequence shown here is derived from an EMBL/GenBank/DDBJ whole genome shotgun (WGS) entry which is preliminary data.</text>
</comment>
<proteinExistence type="predicted"/>
<evidence type="ECO:0000256" key="1">
    <source>
        <dbReference type="SAM" id="Phobius"/>
    </source>
</evidence>
<dbReference type="Proteomes" id="UP001166402">
    <property type="component" value="Unassembled WGS sequence"/>
</dbReference>
<protein>
    <submittedName>
        <fullName evidence="2">Uncharacterized protein</fullName>
    </submittedName>
</protein>
<sequence>MLTVIVGSVLILSFIIIFVKLTHVVGSGIFNYIRKIFR</sequence>
<evidence type="ECO:0000313" key="2">
    <source>
        <dbReference type="EMBL" id="MBP2072305.1"/>
    </source>
</evidence>
<keyword evidence="1" id="KW-1133">Transmembrane helix</keyword>
<keyword evidence="3" id="KW-1185">Reference proteome</keyword>
<accession>A0ABS4NF89</accession>
<reference evidence="2" key="1">
    <citation type="submission" date="2021-03" db="EMBL/GenBank/DDBJ databases">
        <title>Genomic Encyclopedia of Type Strains, Phase IV (KMG-IV): sequencing the most valuable type-strain genomes for metagenomic binning, comparative biology and taxonomic classification.</title>
        <authorList>
            <person name="Goeker M."/>
        </authorList>
    </citation>
    <scope>NUCLEOTIDE SEQUENCE</scope>
    <source>
        <strain evidence="2">DSM 101588</strain>
    </source>
</reference>
<dbReference type="EMBL" id="JAGGLT010000019">
    <property type="protein sequence ID" value="MBP2072305.1"/>
    <property type="molecule type" value="Genomic_DNA"/>
</dbReference>
<feature type="transmembrane region" description="Helical" evidence="1">
    <location>
        <begin position="6"/>
        <end position="33"/>
    </location>
</feature>
<gene>
    <name evidence="2" type="ORF">J2Z80_001836</name>
</gene>
<name>A0ABS4NF89_9THEO</name>
<keyword evidence="1" id="KW-0472">Membrane</keyword>
<organism evidence="2 3">
    <name type="scientific">Thermoanaerobacterium butyriciformans</name>
    <dbReference type="NCBI Taxonomy" id="1702242"/>
    <lineage>
        <taxon>Bacteria</taxon>
        <taxon>Bacillati</taxon>
        <taxon>Bacillota</taxon>
        <taxon>Clostridia</taxon>
        <taxon>Thermoanaerobacterales</taxon>
        <taxon>Thermoanaerobacteraceae</taxon>
        <taxon>Thermoanaerobacterium</taxon>
    </lineage>
</organism>